<accession>A0ACB7SDM0</accession>
<reference evidence="1" key="1">
    <citation type="submission" date="2020-05" db="EMBL/GenBank/DDBJ databases">
        <title>Large-scale comparative analyses of tick genomes elucidate their genetic diversity and vector capacities.</title>
        <authorList>
            <person name="Jia N."/>
            <person name="Wang J."/>
            <person name="Shi W."/>
            <person name="Du L."/>
            <person name="Sun Y."/>
            <person name="Zhan W."/>
            <person name="Jiang J."/>
            <person name="Wang Q."/>
            <person name="Zhang B."/>
            <person name="Ji P."/>
            <person name="Sakyi L.B."/>
            <person name="Cui X."/>
            <person name="Yuan T."/>
            <person name="Jiang B."/>
            <person name="Yang W."/>
            <person name="Lam T.T.-Y."/>
            <person name="Chang Q."/>
            <person name="Ding S."/>
            <person name="Wang X."/>
            <person name="Zhu J."/>
            <person name="Ruan X."/>
            <person name="Zhao L."/>
            <person name="Wei J."/>
            <person name="Que T."/>
            <person name="Du C."/>
            <person name="Cheng J."/>
            <person name="Dai P."/>
            <person name="Han X."/>
            <person name="Huang E."/>
            <person name="Gao Y."/>
            <person name="Liu J."/>
            <person name="Shao H."/>
            <person name="Ye R."/>
            <person name="Li L."/>
            <person name="Wei W."/>
            <person name="Wang X."/>
            <person name="Wang C."/>
            <person name="Yang T."/>
            <person name="Huo Q."/>
            <person name="Li W."/>
            <person name="Guo W."/>
            <person name="Chen H."/>
            <person name="Zhou L."/>
            <person name="Ni X."/>
            <person name="Tian J."/>
            <person name="Zhou Y."/>
            <person name="Sheng Y."/>
            <person name="Liu T."/>
            <person name="Pan Y."/>
            <person name="Xia L."/>
            <person name="Li J."/>
            <person name="Zhao F."/>
            <person name="Cao W."/>
        </authorList>
    </citation>
    <scope>NUCLEOTIDE SEQUENCE</scope>
    <source>
        <strain evidence="1">Hyas-2018</strain>
    </source>
</reference>
<proteinExistence type="predicted"/>
<dbReference type="Proteomes" id="UP000821845">
    <property type="component" value="Chromosome 4"/>
</dbReference>
<comment type="caution">
    <text evidence="1">The sequence shown here is derived from an EMBL/GenBank/DDBJ whole genome shotgun (WGS) entry which is preliminary data.</text>
</comment>
<evidence type="ECO:0000313" key="2">
    <source>
        <dbReference type="Proteomes" id="UP000821845"/>
    </source>
</evidence>
<protein>
    <submittedName>
        <fullName evidence="1">Uncharacterized protein</fullName>
    </submittedName>
</protein>
<sequence>MTALSVARDCEMICGLTRVTVLTATTDRQCSTATVEFNELFADRSKHPKHHALACERTEVVQFAVDGQSFSVLRAHFPDVYEKLLVNGVVFARMTPQQKVELVEDLQSFGYVVAMCGDGANDCGALKAADVGVSLSEAEASIAAPFTSRLPSVACVPTLIRLVAIRRASVSGGPA</sequence>
<evidence type="ECO:0000313" key="1">
    <source>
        <dbReference type="EMBL" id="KAH6931879.1"/>
    </source>
</evidence>
<gene>
    <name evidence="1" type="ORF">HPB50_001305</name>
</gene>
<dbReference type="EMBL" id="CM023484">
    <property type="protein sequence ID" value="KAH6931879.1"/>
    <property type="molecule type" value="Genomic_DNA"/>
</dbReference>
<keyword evidence="2" id="KW-1185">Reference proteome</keyword>
<name>A0ACB7SDM0_HYAAI</name>
<organism evidence="1 2">
    <name type="scientific">Hyalomma asiaticum</name>
    <name type="common">Tick</name>
    <dbReference type="NCBI Taxonomy" id="266040"/>
    <lineage>
        <taxon>Eukaryota</taxon>
        <taxon>Metazoa</taxon>
        <taxon>Ecdysozoa</taxon>
        <taxon>Arthropoda</taxon>
        <taxon>Chelicerata</taxon>
        <taxon>Arachnida</taxon>
        <taxon>Acari</taxon>
        <taxon>Parasitiformes</taxon>
        <taxon>Ixodida</taxon>
        <taxon>Ixodoidea</taxon>
        <taxon>Ixodidae</taxon>
        <taxon>Hyalomminae</taxon>
        <taxon>Hyalomma</taxon>
    </lineage>
</organism>